<dbReference type="Proteomes" id="UP000218615">
    <property type="component" value="Unassembled WGS sequence"/>
</dbReference>
<keyword evidence="4 7" id="KW-1133">Transmembrane helix</keyword>
<feature type="transmembrane region" description="Helical" evidence="7">
    <location>
        <begin position="275"/>
        <end position="298"/>
    </location>
</feature>
<dbReference type="RefSeq" id="WP_096206978.1">
    <property type="nucleotide sequence ID" value="NZ_FZMP01000219.1"/>
</dbReference>
<evidence type="ECO:0000256" key="1">
    <source>
        <dbReference type="ARBA" id="ARBA00004651"/>
    </source>
</evidence>
<feature type="transmembrane region" description="Helical" evidence="7">
    <location>
        <begin position="387"/>
        <end position="407"/>
    </location>
</feature>
<dbReference type="InterPro" id="IPR052175">
    <property type="entry name" value="ComplexI-like_HydComp"/>
</dbReference>
<protein>
    <submittedName>
        <fullName evidence="9">Hydrogenase, membrane subunit 4-like protein (HycC-like)</fullName>
    </submittedName>
</protein>
<feature type="transmembrane region" description="Helical" evidence="7">
    <location>
        <begin position="214"/>
        <end position="234"/>
    </location>
</feature>
<keyword evidence="5" id="KW-0560">Oxidoreductase</keyword>
<accession>A0A284VSZ4</accession>
<dbReference type="PRINTS" id="PR01437">
    <property type="entry name" value="NUOXDRDTASE4"/>
</dbReference>
<feature type="transmembrane region" description="Helical" evidence="7">
    <location>
        <begin position="167"/>
        <end position="194"/>
    </location>
</feature>
<evidence type="ECO:0000256" key="2">
    <source>
        <dbReference type="ARBA" id="ARBA00022475"/>
    </source>
</evidence>
<dbReference type="AlphaFoldDB" id="A0A284VSZ4"/>
<keyword evidence="6 7" id="KW-0472">Membrane</keyword>
<feature type="transmembrane region" description="Helical" evidence="7">
    <location>
        <begin position="112"/>
        <end position="130"/>
    </location>
</feature>
<dbReference type="Pfam" id="PF00361">
    <property type="entry name" value="Proton_antipo_M"/>
    <property type="match status" value="1"/>
</dbReference>
<evidence type="ECO:0000256" key="4">
    <source>
        <dbReference type="ARBA" id="ARBA00022989"/>
    </source>
</evidence>
<dbReference type="GO" id="GO:0008137">
    <property type="term" value="F:NADH dehydrogenase (ubiquinone) activity"/>
    <property type="evidence" value="ECO:0007669"/>
    <property type="project" value="InterPro"/>
</dbReference>
<dbReference type="InterPro" id="IPR001750">
    <property type="entry name" value="ND/Mrp_TM"/>
</dbReference>
<feature type="domain" description="NADH:quinone oxidoreductase/Mrp antiporter transmembrane" evidence="8">
    <location>
        <begin position="132"/>
        <end position="416"/>
    </location>
</feature>
<dbReference type="EMBL" id="FZMP01000219">
    <property type="protein sequence ID" value="SNQ62410.1"/>
    <property type="molecule type" value="Genomic_DNA"/>
</dbReference>
<feature type="transmembrane region" description="Helical" evidence="7">
    <location>
        <begin position="80"/>
        <end position="100"/>
    </location>
</feature>
<reference evidence="10" key="1">
    <citation type="submission" date="2017-06" db="EMBL/GenBank/DDBJ databases">
        <authorList>
            <person name="Cremers G."/>
        </authorList>
    </citation>
    <scope>NUCLEOTIDE SEQUENCE [LARGE SCALE GENOMIC DNA]</scope>
</reference>
<gene>
    <name evidence="9" type="ORF">MNV_700064</name>
</gene>
<dbReference type="InterPro" id="IPR003918">
    <property type="entry name" value="NADH_UbQ_OxRdtase"/>
</dbReference>
<dbReference type="OrthoDB" id="371891at2157"/>
<feature type="transmembrane region" description="Helical" evidence="7">
    <location>
        <begin position="136"/>
        <end position="155"/>
    </location>
</feature>
<feature type="transmembrane region" description="Helical" evidence="7">
    <location>
        <begin position="427"/>
        <end position="460"/>
    </location>
</feature>
<evidence type="ECO:0000256" key="5">
    <source>
        <dbReference type="ARBA" id="ARBA00023002"/>
    </source>
</evidence>
<dbReference type="GO" id="GO:0042773">
    <property type="term" value="P:ATP synthesis coupled electron transport"/>
    <property type="evidence" value="ECO:0007669"/>
    <property type="project" value="InterPro"/>
</dbReference>
<evidence type="ECO:0000313" key="10">
    <source>
        <dbReference type="Proteomes" id="UP000218615"/>
    </source>
</evidence>
<keyword evidence="2" id="KW-1003">Cell membrane</keyword>
<keyword evidence="3 7" id="KW-0812">Transmembrane</keyword>
<evidence type="ECO:0000256" key="7">
    <source>
        <dbReference type="SAM" id="Phobius"/>
    </source>
</evidence>
<organism evidence="9 10">
    <name type="scientific">Candidatus Methanoperedens nitratireducens</name>
    <dbReference type="NCBI Taxonomy" id="1392998"/>
    <lineage>
        <taxon>Archaea</taxon>
        <taxon>Methanobacteriati</taxon>
        <taxon>Methanobacteriota</taxon>
        <taxon>Stenosarchaea group</taxon>
        <taxon>Methanomicrobia</taxon>
        <taxon>Methanosarcinales</taxon>
        <taxon>ANME-2 cluster</taxon>
        <taxon>Candidatus Methanoperedentaceae</taxon>
        <taxon>Candidatus Methanoperedens</taxon>
    </lineage>
</organism>
<feature type="transmembrane region" description="Helical" evidence="7">
    <location>
        <begin position="37"/>
        <end position="60"/>
    </location>
</feature>
<evidence type="ECO:0000259" key="8">
    <source>
        <dbReference type="Pfam" id="PF00361"/>
    </source>
</evidence>
<keyword evidence="10" id="KW-1185">Reference proteome</keyword>
<evidence type="ECO:0000313" key="9">
    <source>
        <dbReference type="EMBL" id="SNQ62410.1"/>
    </source>
</evidence>
<evidence type="ECO:0000256" key="3">
    <source>
        <dbReference type="ARBA" id="ARBA00022692"/>
    </source>
</evidence>
<dbReference type="PANTHER" id="PTHR42682:SF3">
    <property type="entry name" value="FORMATE HYDROGENLYASE SUBUNIT 3-RELATED"/>
    <property type="match status" value="1"/>
</dbReference>
<dbReference type="GO" id="GO:0016491">
    <property type="term" value="F:oxidoreductase activity"/>
    <property type="evidence" value="ECO:0007669"/>
    <property type="project" value="UniProtKB-KW"/>
</dbReference>
<dbReference type="NCBIfam" id="NF005086">
    <property type="entry name" value="PRK06521.1"/>
    <property type="match status" value="1"/>
</dbReference>
<feature type="transmembrane region" description="Helical" evidence="7">
    <location>
        <begin position="246"/>
        <end position="263"/>
    </location>
</feature>
<comment type="subcellular location">
    <subcellularLocation>
        <location evidence="1">Cell membrane</location>
        <topology evidence="1">Multi-pass membrane protein</topology>
    </subcellularLocation>
</comment>
<feature type="transmembrane region" description="Helical" evidence="7">
    <location>
        <begin position="657"/>
        <end position="675"/>
    </location>
</feature>
<name>A0A284VSZ4_9EURY</name>
<feature type="transmembrane region" description="Helical" evidence="7">
    <location>
        <begin position="472"/>
        <end position="498"/>
    </location>
</feature>
<dbReference type="GO" id="GO:0005886">
    <property type="term" value="C:plasma membrane"/>
    <property type="evidence" value="ECO:0007669"/>
    <property type="project" value="UniProtKB-SubCell"/>
</dbReference>
<evidence type="ECO:0000256" key="6">
    <source>
        <dbReference type="ARBA" id="ARBA00023136"/>
    </source>
</evidence>
<feature type="transmembrane region" description="Helical" evidence="7">
    <location>
        <begin position="538"/>
        <end position="558"/>
    </location>
</feature>
<feature type="transmembrane region" description="Helical" evidence="7">
    <location>
        <begin position="334"/>
        <end position="366"/>
    </location>
</feature>
<sequence length="677" mass="73712">MLNTQYIFEASFGFYILGAIIAVILNSRLRACTLLSYGCSIAASLLGLGGALSVILSGPVSIKLPGLIPLTDLSLFIDGLSAFFIAVISLAALAVSIYSIGYTREYYGKKSTGLLGFLYNLFILSMLLVVSANNAVMFLIVWEVMSISSYFLVTYEHEKRESRSSGYLYILMTHVGTGFIILSFLIFGSAAGSFSFDAFRASGGSLLPWMRDAAFLLALVGFGTKAGIVPLHIWLPYAHPAAPSNVSALMSGVMIKTAIYGLIRVSFEFLGAKEFWWGMLILIIASVSALLGVMYALMEHDIKRLLAYHSVENIGIILIGVGISIIFMSEGQPALAAFALIAGLYHLVNHAVFKALLFMGAGSLIYSTHTKNIEEMGGLLKKMPWTGLFFLVGSISISALPPFNGFVSEWLTFQSQLFGVNLSDNIAKMIVLFSGAVLALTSALAAACFVKAFGISFLALPRSEHAEHAKEVPFPMLSGMGFLALLCVVLGIFPQYVIPLLDTITAPLVGINIAKDISFSLWLGTFSPLGGSISTTMMLFLLIILIPLPFILALLIGGRTLTVKYETWGCGQPVSAARNEYTATAFSKPIRMWLGNIYRSHREIQTTYTGSPYFKQRMVFDTQVEPIFEKYLYAPVIWLALTASRILRVIQTGYIQTYLLYILITLIIALIYVGSGG</sequence>
<dbReference type="PANTHER" id="PTHR42682">
    <property type="entry name" value="HYDROGENASE-4 COMPONENT F"/>
    <property type="match status" value="1"/>
</dbReference>
<proteinExistence type="predicted"/>
<feature type="transmembrane region" description="Helical" evidence="7">
    <location>
        <begin position="6"/>
        <end position="25"/>
    </location>
</feature>
<feature type="transmembrane region" description="Helical" evidence="7">
    <location>
        <begin position="305"/>
        <end position="328"/>
    </location>
</feature>